<evidence type="ECO:0000313" key="3">
    <source>
        <dbReference type="Proteomes" id="UP000028780"/>
    </source>
</evidence>
<protein>
    <submittedName>
        <fullName evidence="1">Uncharacterized protein</fullName>
    </submittedName>
</protein>
<proteinExistence type="predicted"/>
<dbReference type="EMBL" id="LT906467">
    <property type="protein sequence ID" value="SNV76140.1"/>
    <property type="molecule type" value="Genomic_DNA"/>
</dbReference>
<sequence length="132" mass="14674">MPRIQFDVLVPPVHAGKLAEALQRALDILVHRGKLSSASLEAQGPVLLDAHVTAEFARTYESDRGFTADEEGAEVHRYLIDAEGVDSYNRLAMGLSRILTPKADLPRDPVALEQQDRFELPALFPWTVTILR</sequence>
<evidence type="ECO:0000313" key="2">
    <source>
        <dbReference type="EMBL" id="SNV76140.1"/>
    </source>
</evidence>
<dbReference type="eggNOG" id="ENOG5031JG8">
    <property type="taxonomic scope" value="Bacteria"/>
</dbReference>
<reference evidence="1 3" key="1">
    <citation type="submission" date="2014-08" db="EMBL/GenBank/DDBJ databases">
        <title>Complete genome sequence of Corynebacterium imitans DSM 44264, isolated from a five-month-old boy with suspected pharyngeal diphtheria.</title>
        <authorList>
            <person name="Mollmann S."/>
            <person name="Albersmeier A."/>
            <person name="Ruckert C."/>
            <person name="Tauch A."/>
        </authorList>
    </citation>
    <scope>NUCLEOTIDE SEQUENCE [LARGE SCALE GENOMIC DNA]</scope>
    <source>
        <strain evidence="1 3">DSM 44264</strain>
    </source>
</reference>
<dbReference type="HOGENOM" id="CLU_153744_0_0_11"/>
<accession>A0A076NH68</accession>
<reference evidence="2 4" key="2">
    <citation type="submission" date="2017-06" db="EMBL/GenBank/DDBJ databases">
        <authorList>
            <consortium name="Pathogen Informatics"/>
        </authorList>
    </citation>
    <scope>NUCLEOTIDE SEQUENCE [LARGE SCALE GENOMIC DNA]</scope>
    <source>
        <strain evidence="2 4">NCTC13015</strain>
    </source>
</reference>
<evidence type="ECO:0000313" key="1">
    <source>
        <dbReference type="EMBL" id="AIJ33834.1"/>
    </source>
</evidence>
<dbReference type="AlphaFoldDB" id="A0A076NH68"/>
<organism evidence="1 3">
    <name type="scientific">Corynebacterium imitans</name>
    <dbReference type="NCBI Taxonomy" id="156978"/>
    <lineage>
        <taxon>Bacteria</taxon>
        <taxon>Bacillati</taxon>
        <taxon>Actinomycetota</taxon>
        <taxon>Actinomycetes</taxon>
        <taxon>Mycobacteriales</taxon>
        <taxon>Corynebacteriaceae</taxon>
        <taxon>Corynebacterium</taxon>
    </lineage>
</organism>
<dbReference type="Proteomes" id="UP000215374">
    <property type="component" value="Chromosome 1"/>
</dbReference>
<evidence type="ECO:0000313" key="4">
    <source>
        <dbReference type="Proteomes" id="UP000215374"/>
    </source>
</evidence>
<keyword evidence="3" id="KW-1185">Reference proteome</keyword>
<name>A0A076NH68_9CORY</name>
<dbReference type="OrthoDB" id="4773472at2"/>
<gene>
    <name evidence="1" type="ORF">CIMIT_07870</name>
    <name evidence="2" type="ORF">SAMEA4535761_01634</name>
</gene>
<dbReference type="Proteomes" id="UP000028780">
    <property type="component" value="Chromosome"/>
</dbReference>
<dbReference type="EMBL" id="CP009211">
    <property type="protein sequence ID" value="AIJ33834.1"/>
    <property type="molecule type" value="Genomic_DNA"/>
</dbReference>
<dbReference type="RefSeq" id="WP_038591317.1">
    <property type="nucleotide sequence ID" value="NZ_CP009211.1"/>
</dbReference>
<dbReference type="KEGG" id="cii:CIMIT_07870"/>